<gene>
    <name evidence="1" type="ORF">H0H81_011684</name>
</gene>
<name>A0A9P7FYB8_9AGAR</name>
<evidence type="ECO:0000313" key="1">
    <source>
        <dbReference type="EMBL" id="KAG5638598.1"/>
    </source>
</evidence>
<keyword evidence="2" id="KW-1185">Reference proteome</keyword>
<dbReference type="OrthoDB" id="341421at2759"/>
<sequence length="273" mass="31101">MGVRLPKNTKISDADLHKRLRQTLDSAQRFSGLLASVIPLNLSELPKWTSSVSLVNAIAPLNLAEAQQATLSGSNVIGPPASKDTFWEIRQILVHFANSWGIGHKVFILKDKDASAKWCIVLRHWKKHKEICRSLKGGTWQTITFSRTFAPVPENLVASSLMYNRFDTVHDLGVRVEKDIKHEDPNTPPPNIHQDKAFLVKFQLELEQKSSMLLCDRQRSFGVNWSKSEDRQAFMHGEKAMTGRKKIYRWARRVGDYQLSVCFDRAPEADPLR</sequence>
<evidence type="ECO:0000313" key="2">
    <source>
        <dbReference type="Proteomes" id="UP000717328"/>
    </source>
</evidence>
<dbReference type="EMBL" id="JABCKI010005754">
    <property type="protein sequence ID" value="KAG5638598.1"/>
    <property type="molecule type" value="Genomic_DNA"/>
</dbReference>
<dbReference type="Proteomes" id="UP000717328">
    <property type="component" value="Unassembled WGS sequence"/>
</dbReference>
<reference evidence="1" key="2">
    <citation type="submission" date="2021-10" db="EMBL/GenBank/DDBJ databases">
        <title>Phylogenomics reveals ancestral predisposition of the termite-cultivated fungus Termitomyces towards a domesticated lifestyle.</title>
        <authorList>
            <person name="Auxier B."/>
            <person name="Grum-Grzhimaylo A."/>
            <person name="Cardenas M.E."/>
            <person name="Lodge J.D."/>
            <person name="Laessoe T."/>
            <person name="Pedersen O."/>
            <person name="Smith M.E."/>
            <person name="Kuyper T.W."/>
            <person name="Franco-Molano E.A."/>
            <person name="Baroni T.J."/>
            <person name="Aanen D.K."/>
        </authorList>
    </citation>
    <scope>NUCLEOTIDE SEQUENCE</scope>
    <source>
        <strain evidence="1">D49</strain>
    </source>
</reference>
<comment type="caution">
    <text evidence="1">The sequence shown here is derived from an EMBL/GenBank/DDBJ whole genome shotgun (WGS) entry which is preliminary data.</text>
</comment>
<proteinExistence type="predicted"/>
<dbReference type="AlphaFoldDB" id="A0A9P7FYB8"/>
<reference evidence="1" key="1">
    <citation type="submission" date="2021-02" db="EMBL/GenBank/DDBJ databases">
        <authorList>
            <person name="Nieuwenhuis M."/>
            <person name="Van De Peppel L.J.J."/>
        </authorList>
    </citation>
    <scope>NUCLEOTIDE SEQUENCE</scope>
    <source>
        <strain evidence="1">D49</strain>
    </source>
</reference>
<organism evidence="1 2">
    <name type="scientific">Sphagnurus paluster</name>
    <dbReference type="NCBI Taxonomy" id="117069"/>
    <lineage>
        <taxon>Eukaryota</taxon>
        <taxon>Fungi</taxon>
        <taxon>Dikarya</taxon>
        <taxon>Basidiomycota</taxon>
        <taxon>Agaricomycotina</taxon>
        <taxon>Agaricomycetes</taxon>
        <taxon>Agaricomycetidae</taxon>
        <taxon>Agaricales</taxon>
        <taxon>Tricholomatineae</taxon>
        <taxon>Lyophyllaceae</taxon>
        <taxon>Sphagnurus</taxon>
    </lineage>
</organism>
<accession>A0A9P7FYB8</accession>
<protein>
    <submittedName>
        <fullName evidence="1">Uncharacterized protein</fullName>
    </submittedName>
</protein>